<name>A0ABN0WEJ6_9ACTN</name>
<dbReference type="Proteomes" id="UP001501822">
    <property type="component" value="Unassembled WGS sequence"/>
</dbReference>
<accession>A0ABN0WEJ6</accession>
<feature type="transmembrane region" description="Helical" evidence="1">
    <location>
        <begin position="163"/>
        <end position="181"/>
    </location>
</feature>
<evidence type="ECO:0000256" key="1">
    <source>
        <dbReference type="SAM" id="Phobius"/>
    </source>
</evidence>
<evidence type="ECO:0008006" key="4">
    <source>
        <dbReference type="Google" id="ProtNLM"/>
    </source>
</evidence>
<feature type="transmembrane region" description="Helical" evidence="1">
    <location>
        <begin position="276"/>
        <end position="295"/>
    </location>
</feature>
<reference evidence="2 3" key="1">
    <citation type="journal article" date="2019" name="Int. J. Syst. Evol. Microbiol.">
        <title>The Global Catalogue of Microorganisms (GCM) 10K type strain sequencing project: providing services to taxonomists for standard genome sequencing and annotation.</title>
        <authorList>
            <consortium name="The Broad Institute Genomics Platform"/>
            <consortium name="The Broad Institute Genome Sequencing Center for Infectious Disease"/>
            <person name="Wu L."/>
            <person name="Ma J."/>
        </authorList>
    </citation>
    <scope>NUCLEOTIDE SEQUENCE [LARGE SCALE GENOMIC DNA]</scope>
    <source>
        <strain evidence="2 3">JCM 3146</strain>
    </source>
</reference>
<evidence type="ECO:0000313" key="2">
    <source>
        <dbReference type="EMBL" id="GAA0334774.1"/>
    </source>
</evidence>
<feature type="transmembrane region" description="Helical" evidence="1">
    <location>
        <begin position="220"/>
        <end position="242"/>
    </location>
</feature>
<feature type="transmembrane region" description="Helical" evidence="1">
    <location>
        <begin position="89"/>
        <end position="116"/>
    </location>
</feature>
<feature type="transmembrane region" description="Helical" evidence="1">
    <location>
        <begin position="248"/>
        <end position="264"/>
    </location>
</feature>
<evidence type="ECO:0000313" key="3">
    <source>
        <dbReference type="Proteomes" id="UP001501822"/>
    </source>
</evidence>
<comment type="caution">
    <text evidence="2">The sequence shown here is derived from an EMBL/GenBank/DDBJ whole genome shotgun (WGS) entry which is preliminary data.</text>
</comment>
<keyword evidence="1" id="KW-0472">Membrane</keyword>
<sequence>MTGRSGPDEPLIVQRYRALLRILPPSYRAAREEEMIAVFAESVGDTEDDALGRPDLAETASVVALATRVWFGGLGAPPRLFAFGQTVRLFALVGALAQAILAGAGALGLLDVVFFGSDDARDVLRTANAGSSRIDVAGHVAWNLLDLLWIPVYVTVVRGRRRAARLLAIPAALPLLIRLTVPFVWSWSTVAAVLVPVSVPALAIAVAFHRDAPPVRPVGGLAAVPAGAVALFAAGRLFPSLVPDPDGVYCWVALGAGAVCLVRSRSSADRALGHRSLAVALYAVLILAVRIHSAGAAGPLPYAGPVVYGQVAALLLLAGALPVVAVRTLRRAGPAPHRRPG</sequence>
<feature type="transmembrane region" description="Helical" evidence="1">
    <location>
        <begin position="307"/>
        <end position="329"/>
    </location>
</feature>
<protein>
    <recommendedName>
        <fullName evidence="4">Integral membrane protein</fullName>
    </recommendedName>
</protein>
<proteinExistence type="predicted"/>
<keyword evidence="3" id="KW-1185">Reference proteome</keyword>
<organism evidence="2 3">
    <name type="scientific">Actinoallomurus spadix</name>
    <dbReference type="NCBI Taxonomy" id="79912"/>
    <lineage>
        <taxon>Bacteria</taxon>
        <taxon>Bacillati</taxon>
        <taxon>Actinomycetota</taxon>
        <taxon>Actinomycetes</taxon>
        <taxon>Streptosporangiales</taxon>
        <taxon>Thermomonosporaceae</taxon>
        <taxon>Actinoallomurus</taxon>
    </lineage>
</organism>
<dbReference type="EMBL" id="BAAABM010000016">
    <property type="protein sequence ID" value="GAA0334774.1"/>
    <property type="molecule type" value="Genomic_DNA"/>
</dbReference>
<feature type="transmembrane region" description="Helical" evidence="1">
    <location>
        <begin position="136"/>
        <end position="156"/>
    </location>
</feature>
<gene>
    <name evidence="2" type="ORF">GCM10010151_25580</name>
</gene>
<keyword evidence="1" id="KW-1133">Transmembrane helix</keyword>
<keyword evidence="1" id="KW-0812">Transmembrane</keyword>
<feature type="transmembrane region" description="Helical" evidence="1">
    <location>
        <begin position="187"/>
        <end position="208"/>
    </location>
</feature>
<dbReference type="RefSeq" id="WP_252802834.1">
    <property type="nucleotide sequence ID" value="NZ_BAAABM010000016.1"/>
</dbReference>